<protein>
    <recommendedName>
        <fullName evidence="2">Penicillin-binding protein</fullName>
    </recommendedName>
</protein>
<dbReference type="NCBIfam" id="NF033709">
    <property type="entry name" value="PorV_fam"/>
    <property type="match status" value="1"/>
</dbReference>
<evidence type="ECO:0000313" key="1">
    <source>
        <dbReference type="EMBL" id="SVA96712.1"/>
    </source>
</evidence>
<dbReference type="NCBIfam" id="NF033711">
    <property type="entry name" value="T9SS_PorQ"/>
    <property type="match status" value="1"/>
</dbReference>
<reference evidence="1" key="1">
    <citation type="submission" date="2018-05" db="EMBL/GenBank/DDBJ databases">
        <authorList>
            <person name="Lanie J.A."/>
            <person name="Ng W.-L."/>
            <person name="Kazmierczak K.M."/>
            <person name="Andrzejewski T.M."/>
            <person name="Davidsen T.M."/>
            <person name="Wayne K.J."/>
            <person name="Tettelin H."/>
            <person name="Glass J.I."/>
            <person name="Rusch D."/>
            <person name="Podicherti R."/>
            <person name="Tsui H.-C.T."/>
            <person name="Winkler M.E."/>
        </authorList>
    </citation>
    <scope>NUCLEOTIDE SEQUENCE</scope>
</reference>
<proteinExistence type="predicted"/>
<organism evidence="1">
    <name type="scientific">marine metagenome</name>
    <dbReference type="NCBI Taxonomy" id="408172"/>
    <lineage>
        <taxon>unclassified sequences</taxon>
        <taxon>metagenomes</taxon>
        <taxon>ecological metagenomes</taxon>
    </lineage>
</organism>
<gene>
    <name evidence="1" type="ORF">METZ01_LOCUS149566</name>
</gene>
<sequence length="338" mass="38440">MKKALLISVFFITNNIVSQFAGESTYQFLNISSSPRQLALGGKVITNFDYDVSQALYNPSVINNEMDNNISLNFFNYFADIKYGNAAYAYTLDNRGNTLHFGISYINYGDFEGYNELGEPTNNFTGNEAALSVGYGNKFKDLPIYYGVNFKLITSKFEQYNSIGIASDIGFYYKNEDLKLDVALVIRNIGVQIKPYDNINEKLPFEVDLGISQLVENAPIKWHITIENIQKWPIGLSNPSRLIIDLDGNITEEKITFMNDLLRHVIIGTELFPESIFNLRLGYSFRRGEELRIIDEKNFSGLSFGFGIKFNKLRFNYSHARYSSASNISFLGLQLDLN</sequence>
<accession>A0A382A6H8</accession>
<evidence type="ECO:0008006" key="2">
    <source>
        <dbReference type="Google" id="ProtNLM"/>
    </source>
</evidence>
<dbReference type="EMBL" id="UINC01023971">
    <property type="protein sequence ID" value="SVA96712.1"/>
    <property type="molecule type" value="Genomic_DNA"/>
</dbReference>
<dbReference type="AlphaFoldDB" id="A0A382A6H8"/>
<name>A0A382A6H8_9ZZZZ</name>